<dbReference type="Gene3D" id="2.40.160.60">
    <property type="entry name" value="Outer membrane protein transport protein (OMPP1/FadL/TodX)"/>
    <property type="match status" value="1"/>
</dbReference>
<name>A0AAE3EFF1_9SPIR</name>
<keyword evidence="5" id="KW-1185">Reference proteome</keyword>
<protein>
    <submittedName>
        <fullName evidence="4">UPF0164 family protein</fullName>
    </submittedName>
</protein>
<evidence type="ECO:0000256" key="3">
    <source>
        <dbReference type="SAM" id="SignalP"/>
    </source>
</evidence>
<evidence type="ECO:0000313" key="5">
    <source>
        <dbReference type="Proteomes" id="UP001198163"/>
    </source>
</evidence>
<proteinExistence type="inferred from homology"/>
<dbReference type="Proteomes" id="UP001198163">
    <property type="component" value="Unassembled WGS sequence"/>
</dbReference>
<evidence type="ECO:0000313" key="4">
    <source>
        <dbReference type="EMBL" id="MCD1653296.1"/>
    </source>
</evidence>
<organism evidence="4 5">
    <name type="scientific">Teretinema zuelzerae</name>
    <dbReference type="NCBI Taxonomy" id="156"/>
    <lineage>
        <taxon>Bacteria</taxon>
        <taxon>Pseudomonadati</taxon>
        <taxon>Spirochaetota</taxon>
        <taxon>Spirochaetia</taxon>
        <taxon>Spirochaetales</taxon>
        <taxon>Treponemataceae</taxon>
        <taxon>Teretinema</taxon>
    </lineage>
</organism>
<accession>A0AAE3EFF1</accession>
<keyword evidence="2 3" id="KW-0732">Signal</keyword>
<gene>
    <name evidence="4" type="ORF">K7J14_01115</name>
</gene>
<comment type="caution">
    <text evidence="4">The sequence shown here is derived from an EMBL/GenBank/DDBJ whole genome shotgun (WGS) entry which is preliminary data.</text>
</comment>
<reference evidence="4" key="1">
    <citation type="submission" date="2021-08" db="EMBL/GenBank/DDBJ databases">
        <title>Comparative analyses of Brucepasteria parasyntrophica and Teretinema zuelzerae.</title>
        <authorList>
            <person name="Song Y."/>
            <person name="Brune A."/>
        </authorList>
    </citation>
    <scope>NUCLEOTIDE SEQUENCE</scope>
    <source>
        <strain evidence="4">DSM 1903</strain>
    </source>
</reference>
<evidence type="ECO:0000256" key="1">
    <source>
        <dbReference type="ARBA" id="ARBA00005846"/>
    </source>
</evidence>
<comment type="similarity">
    <text evidence="1">Belongs to the UPF0164 family.</text>
</comment>
<dbReference type="Pfam" id="PF03687">
    <property type="entry name" value="UPF0164"/>
    <property type="match status" value="1"/>
</dbReference>
<dbReference type="AlphaFoldDB" id="A0AAE3EFF1"/>
<dbReference type="EMBL" id="JAINWA010000001">
    <property type="protein sequence ID" value="MCD1653296.1"/>
    <property type="molecule type" value="Genomic_DNA"/>
</dbReference>
<sequence>MQKTSRFLIIIFSTLMASSAQALDLSDPYSYLSGILAPLVDENEGETTFRSLLIPGGGRSEAMGSAFSALANDISFFETNPAGSSTMPNTELAVFHNNWIADSRLETLSWTQRADDLGYGVSLRCFYVPFTEYNTYGERVSRGYYTETLGILNFSYNFLSGYYFKGIAVGTNIKAGFRSMPDFSNNTAGAVEGSGFSQSALTVMGDFGFQTRFNLIKLYSSRDPNFFIGATARNIGPAVQGDPLPSVLTGGAAWKPANPITVSAEIQQPVNLVNPENSGLMAAGAGVMVEFAEFFTFLGGFQLKGGNPRASIGGEINVNDFQFNINYTLDMTTQAALFNRISLAAKLNLGDRGRAARRIRIEKLYIQGLKLYASGDLNQAIEIWADVLEIDRRFDPAKEGIATATQALEIQARIQELQQLE</sequence>
<feature type="chain" id="PRO_5042215693" evidence="3">
    <location>
        <begin position="23"/>
        <end position="421"/>
    </location>
</feature>
<evidence type="ECO:0000256" key="2">
    <source>
        <dbReference type="ARBA" id="ARBA00022729"/>
    </source>
</evidence>
<feature type="signal peptide" evidence="3">
    <location>
        <begin position="1"/>
        <end position="22"/>
    </location>
</feature>
<dbReference type="RefSeq" id="WP_230752214.1">
    <property type="nucleotide sequence ID" value="NZ_JAINWA010000001.1"/>
</dbReference>
<dbReference type="InterPro" id="IPR005362">
    <property type="entry name" value="UPF0164"/>
</dbReference>